<protein>
    <recommendedName>
        <fullName evidence="3">Zinc-binding dehydrogenase</fullName>
    </recommendedName>
</protein>
<dbReference type="Proteomes" id="UP000248544">
    <property type="component" value="Unassembled WGS sequence"/>
</dbReference>
<name>A0A2W2HN49_9ACTN</name>
<accession>A0A2W2HN49</accession>
<evidence type="ECO:0000313" key="2">
    <source>
        <dbReference type="Proteomes" id="UP000248544"/>
    </source>
</evidence>
<dbReference type="EMBL" id="POUA01000088">
    <property type="protein sequence ID" value="PZG47347.1"/>
    <property type="molecule type" value="Genomic_DNA"/>
</dbReference>
<keyword evidence="2" id="KW-1185">Reference proteome</keyword>
<organism evidence="1 2">
    <name type="scientific">Spongiactinospora gelatinilytica</name>
    <dbReference type="NCBI Taxonomy" id="2666298"/>
    <lineage>
        <taxon>Bacteria</taxon>
        <taxon>Bacillati</taxon>
        <taxon>Actinomycetota</taxon>
        <taxon>Actinomycetes</taxon>
        <taxon>Streptosporangiales</taxon>
        <taxon>Streptosporangiaceae</taxon>
        <taxon>Spongiactinospora</taxon>
    </lineage>
</organism>
<reference evidence="1 2" key="1">
    <citation type="submission" date="2018-01" db="EMBL/GenBank/DDBJ databases">
        <title>Draft genome sequence of Sphaerisporangium sp. 7K107.</title>
        <authorList>
            <person name="Sahin N."/>
            <person name="Saygin H."/>
            <person name="Ay H."/>
        </authorList>
    </citation>
    <scope>NUCLEOTIDE SEQUENCE [LARGE SCALE GENOMIC DNA]</scope>
    <source>
        <strain evidence="1 2">7K107</strain>
    </source>
</reference>
<evidence type="ECO:0008006" key="3">
    <source>
        <dbReference type="Google" id="ProtNLM"/>
    </source>
</evidence>
<dbReference type="AlphaFoldDB" id="A0A2W2HN49"/>
<gene>
    <name evidence="1" type="ORF">C1I98_13570</name>
</gene>
<comment type="caution">
    <text evidence="1">The sequence shown here is derived from an EMBL/GenBank/DDBJ whole genome shotgun (WGS) entry which is preliminary data.</text>
</comment>
<evidence type="ECO:0000313" key="1">
    <source>
        <dbReference type="EMBL" id="PZG47347.1"/>
    </source>
</evidence>
<proteinExistence type="predicted"/>
<sequence>MVSAMNVSSARPASAWRPGDLEEVAALAVKGVLPDGVTRRSPRDQAVRAYADLENGHVTGKLLITW</sequence>